<name>A0ACC2UF13_9FUNG</name>
<evidence type="ECO:0000313" key="2">
    <source>
        <dbReference type="Proteomes" id="UP001165960"/>
    </source>
</evidence>
<accession>A0ACC2UF13</accession>
<gene>
    <name evidence="1" type="ORF">DSO57_1013318</name>
</gene>
<organism evidence="1 2">
    <name type="scientific">Entomophthora muscae</name>
    <dbReference type="NCBI Taxonomy" id="34485"/>
    <lineage>
        <taxon>Eukaryota</taxon>
        <taxon>Fungi</taxon>
        <taxon>Fungi incertae sedis</taxon>
        <taxon>Zoopagomycota</taxon>
        <taxon>Entomophthoromycotina</taxon>
        <taxon>Entomophthoromycetes</taxon>
        <taxon>Entomophthorales</taxon>
        <taxon>Entomophthoraceae</taxon>
        <taxon>Entomophthora</taxon>
    </lineage>
</organism>
<reference evidence="1" key="1">
    <citation type="submission" date="2022-04" db="EMBL/GenBank/DDBJ databases">
        <title>Genome of the entomopathogenic fungus Entomophthora muscae.</title>
        <authorList>
            <person name="Elya C."/>
            <person name="Lovett B.R."/>
            <person name="Lee E."/>
            <person name="Macias A.M."/>
            <person name="Hajek A.E."/>
            <person name="De Bivort B.L."/>
            <person name="Kasson M.T."/>
            <person name="De Fine Licht H.H."/>
            <person name="Stajich J.E."/>
        </authorList>
    </citation>
    <scope>NUCLEOTIDE SEQUENCE</scope>
    <source>
        <strain evidence="1">Berkeley</strain>
    </source>
</reference>
<keyword evidence="2" id="KW-1185">Reference proteome</keyword>
<dbReference type="Proteomes" id="UP001165960">
    <property type="component" value="Unassembled WGS sequence"/>
</dbReference>
<protein>
    <submittedName>
        <fullName evidence="1">Uncharacterized protein</fullName>
    </submittedName>
</protein>
<comment type="caution">
    <text evidence="1">The sequence shown here is derived from an EMBL/GenBank/DDBJ whole genome shotgun (WGS) entry which is preliminary data.</text>
</comment>
<proteinExistence type="predicted"/>
<sequence length="104" mass="11258">MVPTKGEVSLLVTHFTTTFSGPLPPSIQEPTLPDLTVPPIEEDIANPPIVPTVLNLRNGPCLVAYPLGTPAVFLAFDVLEINIYSASFGEYSFRSFILGNNQVE</sequence>
<evidence type="ECO:0000313" key="1">
    <source>
        <dbReference type="EMBL" id="KAJ9085489.1"/>
    </source>
</evidence>
<dbReference type="EMBL" id="QTSX02000759">
    <property type="protein sequence ID" value="KAJ9085489.1"/>
    <property type="molecule type" value="Genomic_DNA"/>
</dbReference>